<dbReference type="PROSITE" id="PS50846">
    <property type="entry name" value="HMA_2"/>
    <property type="match status" value="1"/>
</dbReference>
<reference evidence="2 3" key="1">
    <citation type="submission" date="2018-10" db="EMBL/GenBank/DDBJ databases">
        <title>Phylogenomics of Brevibacillus.</title>
        <authorList>
            <person name="Dunlap C."/>
        </authorList>
    </citation>
    <scope>NUCLEOTIDE SEQUENCE [LARGE SCALE GENOMIC DNA]</scope>
    <source>
        <strain evidence="2 3">JCM 15774</strain>
    </source>
</reference>
<comment type="caution">
    <text evidence="2">The sequence shown here is derived from an EMBL/GenBank/DDBJ whole genome shotgun (WGS) entry which is preliminary data.</text>
</comment>
<accession>A0A3M8DK00</accession>
<feature type="domain" description="HMA" evidence="1">
    <location>
        <begin position="2"/>
        <end position="68"/>
    </location>
</feature>
<proteinExistence type="predicted"/>
<organism evidence="2 3">
    <name type="scientific">Brevibacillus nitrificans</name>
    <dbReference type="NCBI Taxonomy" id="651560"/>
    <lineage>
        <taxon>Bacteria</taxon>
        <taxon>Bacillati</taxon>
        <taxon>Bacillota</taxon>
        <taxon>Bacilli</taxon>
        <taxon>Bacillales</taxon>
        <taxon>Paenibacillaceae</taxon>
        <taxon>Brevibacillus</taxon>
    </lineage>
</organism>
<evidence type="ECO:0000313" key="2">
    <source>
        <dbReference type="EMBL" id="RNB88440.1"/>
    </source>
</evidence>
<dbReference type="GO" id="GO:0046872">
    <property type="term" value="F:metal ion binding"/>
    <property type="evidence" value="ECO:0007669"/>
    <property type="project" value="InterPro"/>
</dbReference>
<dbReference type="Pfam" id="PF00403">
    <property type="entry name" value="HMA"/>
    <property type="match status" value="1"/>
</dbReference>
<gene>
    <name evidence="2" type="ORF">EDM59_04790</name>
</gene>
<evidence type="ECO:0000259" key="1">
    <source>
        <dbReference type="PROSITE" id="PS50846"/>
    </source>
</evidence>
<keyword evidence="3" id="KW-1185">Reference proteome</keyword>
<dbReference type="RefSeq" id="WP_122922545.1">
    <property type="nucleotide sequence ID" value="NZ_RHHU01000003.1"/>
</dbReference>
<dbReference type="CDD" id="cd00371">
    <property type="entry name" value="HMA"/>
    <property type="match status" value="1"/>
</dbReference>
<sequence length="79" mass="8819">MHTDRIPVQGMNDEQDAEKVNKALHDVWGILKAEVSLSKGEALISYDENAAQLVDFQQAIRESGYDVANYDGPFHGDKQ</sequence>
<dbReference type="InterPro" id="IPR006121">
    <property type="entry name" value="HMA_dom"/>
</dbReference>
<dbReference type="InterPro" id="IPR036163">
    <property type="entry name" value="HMA_dom_sf"/>
</dbReference>
<dbReference type="Proteomes" id="UP000269573">
    <property type="component" value="Unassembled WGS sequence"/>
</dbReference>
<evidence type="ECO:0000313" key="3">
    <source>
        <dbReference type="Proteomes" id="UP000269573"/>
    </source>
</evidence>
<dbReference type="AlphaFoldDB" id="A0A3M8DK00"/>
<dbReference type="EMBL" id="RHHU01000003">
    <property type="protein sequence ID" value="RNB88440.1"/>
    <property type="molecule type" value="Genomic_DNA"/>
</dbReference>
<dbReference type="SUPFAM" id="SSF55008">
    <property type="entry name" value="HMA, heavy metal-associated domain"/>
    <property type="match status" value="1"/>
</dbReference>
<protein>
    <submittedName>
        <fullName evidence="2">Copper chaperone</fullName>
    </submittedName>
</protein>
<name>A0A3M8DK00_9BACL</name>
<dbReference type="Gene3D" id="3.30.70.100">
    <property type="match status" value="1"/>
</dbReference>